<protein>
    <recommendedName>
        <fullName evidence="3">HTH cro/C1-type domain-containing protein</fullName>
    </recommendedName>
</protein>
<reference evidence="1 2" key="1">
    <citation type="journal article" date="2013" name="ISME J.">
        <title>Comparative genomics of pathogenic lineages of Vibrio nigripulchritudo identifies virulence-associated traits.</title>
        <authorList>
            <person name="Goudenege D."/>
            <person name="Labreuche Y."/>
            <person name="Krin E."/>
            <person name="Ansquer D."/>
            <person name="Mangenot S."/>
            <person name="Calteau A."/>
            <person name="Medigue C."/>
            <person name="Mazel D."/>
            <person name="Polz M.F."/>
            <person name="Le Roux F."/>
        </authorList>
    </citation>
    <scope>NUCLEOTIDE SEQUENCE [LARGE SCALE GENOMIC DNA]</scope>
    <source>
        <strain evidence="1 2">SOn1</strain>
    </source>
</reference>
<evidence type="ECO:0000313" key="1">
    <source>
        <dbReference type="EMBL" id="CCO48978.1"/>
    </source>
</evidence>
<dbReference type="GO" id="GO:0003677">
    <property type="term" value="F:DNA binding"/>
    <property type="evidence" value="ECO:0007669"/>
    <property type="project" value="InterPro"/>
</dbReference>
<gene>
    <name evidence="1" type="ORF">VIBNISOn1_740002</name>
</gene>
<proteinExistence type="predicted"/>
<sequence length="90" mass="10248">MLKTIDLLDKLRVEKQLHSDREVSRFLNLSHSSVQKWRHGGTMSDEMAAEIAEILELDVEMILLGIIAERSKDKVFAKKIKTLVDKKSAA</sequence>
<organism evidence="1 2">
    <name type="scientific">Vibrio nigripulchritudo SOn1</name>
    <dbReference type="NCBI Taxonomy" id="1238450"/>
    <lineage>
        <taxon>Bacteria</taxon>
        <taxon>Pseudomonadati</taxon>
        <taxon>Pseudomonadota</taxon>
        <taxon>Gammaproteobacteria</taxon>
        <taxon>Vibrionales</taxon>
        <taxon>Vibrionaceae</taxon>
        <taxon>Vibrio</taxon>
    </lineage>
</organism>
<comment type="caution">
    <text evidence="1">The sequence shown here is derived from an EMBL/GenBank/DDBJ whole genome shotgun (WGS) entry which is preliminary data.</text>
</comment>
<dbReference type="Proteomes" id="UP000018211">
    <property type="component" value="Unassembled WGS sequence"/>
</dbReference>
<dbReference type="SUPFAM" id="SSF47413">
    <property type="entry name" value="lambda repressor-like DNA-binding domains"/>
    <property type="match status" value="1"/>
</dbReference>
<name>A0AAV2VWK2_9VIBR</name>
<evidence type="ECO:0000313" key="2">
    <source>
        <dbReference type="Proteomes" id="UP000018211"/>
    </source>
</evidence>
<dbReference type="EMBL" id="CAOF01000169">
    <property type="protein sequence ID" value="CCO48978.1"/>
    <property type="molecule type" value="Genomic_DNA"/>
</dbReference>
<evidence type="ECO:0008006" key="3">
    <source>
        <dbReference type="Google" id="ProtNLM"/>
    </source>
</evidence>
<dbReference type="RefSeq" id="WP_022613276.1">
    <property type="nucleotide sequence ID" value="NZ_LK391965.1"/>
</dbReference>
<accession>A0AAV2VWK2</accession>
<dbReference type="AlphaFoldDB" id="A0AAV2VWK2"/>
<dbReference type="InterPro" id="IPR010982">
    <property type="entry name" value="Lambda_DNA-bd_dom_sf"/>
</dbReference>
<dbReference type="Gene3D" id="1.10.260.40">
    <property type="entry name" value="lambda repressor-like DNA-binding domains"/>
    <property type="match status" value="1"/>
</dbReference>